<evidence type="ECO:0000313" key="1">
    <source>
        <dbReference type="EnsemblPlants" id="OMERI03G27490.1"/>
    </source>
</evidence>
<dbReference type="Proteomes" id="UP000008021">
    <property type="component" value="Chromosome 3"/>
</dbReference>
<dbReference type="AlphaFoldDB" id="A0A0E0D597"/>
<proteinExistence type="predicted"/>
<reference evidence="1" key="1">
    <citation type="submission" date="2015-04" db="UniProtKB">
        <authorList>
            <consortium name="EnsemblPlants"/>
        </authorList>
    </citation>
    <scope>IDENTIFICATION</scope>
</reference>
<dbReference type="Gramene" id="OMERI03G27490.1">
    <property type="protein sequence ID" value="OMERI03G27490.1"/>
    <property type="gene ID" value="OMERI03G27490"/>
</dbReference>
<keyword evidence="2" id="KW-1185">Reference proteome</keyword>
<dbReference type="HOGENOM" id="CLU_3415567_0_0_1"/>
<name>A0A0E0D597_9ORYZ</name>
<reference evidence="1" key="2">
    <citation type="submission" date="2018-05" db="EMBL/GenBank/DDBJ databases">
        <title>OmerRS3 (Oryza meridionalis Reference Sequence Version 3).</title>
        <authorList>
            <person name="Zhang J."/>
            <person name="Kudrna D."/>
            <person name="Lee S."/>
            <person name="Talag J."/>
            <person name="Welchert J."/>
            <person name="Wing R.A."/>
        </authorList>
    </citation>
    <scope>NUCLEOTIDE SEQUENCE [LARGE SCALE GENOMIC DNA]</scope>
    <source>
        <strain evidence="1">cv. OR44</strain>
    </source>
</reference>
<sequence length="27" mass="3266">MELARLTFFRSRLLRAASRFWANLLII</sequence>
<evidence type="ECO:0000313" key="2">
    <source>
        <dbReference type="Proteomes" id="UP000008021"/>
    </source>
</evidence>
<dbReference type="EnsemblPlants" id="OMERI03G27490.1">
    <property type="protein sequence ID" value="OMERI03G27490.1"/>
    <property type="gene ID" value="OMERI03G27490"/>
</dbReference>
<protein>
    <submittedName>
        <fullName evidence="1">Uncharacterized protein</fullName>
    </submittedName>
</protein>
<accession>A0A0E0D597</accession>
<organism evidence="1">
    <name type="scientific">Oryza meridionalis</name>
    <dbReference type="NCBI Taxonomy" id="40149"/>
    <lineage>
        <taxon>Eukaryota</taxon>
        <taxon>Viridiplantae</taxon>
        <taxon>Streptophyta</taxon>
        <taxon>Embryophyta</taxon>
        <taxon>Tracheophyta</taxon>
        <taxon>Spermatophyta</taxon>
        <taxon>Magnoliopsida</taxon>
        <taxon>Liliopsida</taxon>
        <taxon>Poales</taxon>
        <taxon>Poaceae</taxon>
        <taxon>BOP clade</taxon>
        <taxon>Oryzoideae</taxon>
        <taxon>Oryzeae</taxon>
        <taxon>Oryzinae</taxon>
        <taxon>Oryza</taxon>
    </lineage>
</organism>